<sequence length="210" mass="23947">MGTPFDMLCDVLPGRDSWKFRVGVLRLWPVYSFLKSDEINGLEMVLIDEKMKTKVQICEAPDIPLFGFTFTDLNIVSSYDADFGFLLDWLLSLLLYVIGVLTGVSSEREYLCDGKVIKVIVLELTDQSDKCECALFGDYVDEVGRIKQNRGYKDQWPYNIKIYTDENRKNKGDACLAYEDPFAAHSAGDFYNDYELRGYKISVAMAEKSA</sequence>
<accession>A0A392M5R8</accession>
<organism evidence="1 2">
    <name type="scientific">Trifolium medium</name>
    <dbReference type="NCBI Taxonomy" id="97028"/>
    <lineage>
        <taxon>Eukaryota</taxon>
        <taxon>Viridiplantae</taxon>
        <taxon>Streptophyta</taxon>
        <taxon>Embryophyta</taxon>
        <taxon>Tracheophyta</taxon>
        <taxon>Spermatophyta</taxon>
        <taxon>Magnoliopsida</taxon>
        <taxon>eudicotyledons</taxon>
        <taxon>Gunneridae</taxon>
        <taxon>Pentapetalae</taxon>
        <taxon>rosids</taxon>
        <taxon>fabids</taxon>
        <taxon>Fabales</taxon>
        <taxon>Fabaceae</taxon>
        <taxon>Papilionoideae</taxon>
        <taxon>50 kb inversion clade</taxon>
        <taxon>NPAAA clade</taxon>
        <taxon>Hologalegina</taxon>
        <taxon>IRL clade</taxon>
        <taxon>Trifolieae</taxon>
        <taxon>Trifolium</taxon>
    </lineage>
</organism>
<dbReference type="EMBL" id="LXQA010003161">
    <property type="protein sequence ID" value="MCH82068.1"/>
    <property type="molecule type" value="Genomic_DNA"/>
</dbReference>
<protein>
    <submittedName>
        <fullName evidence="1">Transcription initiation factor TFIID subunit 15b-like</fullName>
    </submittedName>
</protein>
<dbReference type="InterPro" id="IPR035979">
    <property type="entry name" value="RBD_domain_sf"/>
</dbReference>
<dbReference type="Gene3D" id="2.40.50.140">
    <property type="entry name" value="Nucleic acid-binding proteins"/>
    <property type="match status" value="1"/>
</dbReference>
<dbReference type="Proteomes" id="UP000265520">
    <property type="component" value="Unassembled WGS sequence"/>
</dbReference>
<dbReference type="PANTHER" id="PTHR12999:SF7">
    <property type="entry name" value="TRANSCRIPTION INITIATION FACTOR TFIID SUBUNIT 15B"/>
    <property type="match status" value="1"/>
</dbReference>
<keyword evidence="1" id="KW-0396">Initiation factor</keyword>
<dbReference type="InterPro" id="IPR012340">
    <property type="entry name" value="NA-bd_OB-fold"/>
</dbReference>
<proteinExistence type="predicted"/>
<keyword evidence="2" id="KW-1185">Reference proteome</keyword>
<comment type="caution">
    <text evidence="1">The sequence shown here is derived from an EMBL/GenBank/DDBJ whole genome shotgun (WGS) entry which is preliminary data.</text>
</comment>
<dbReference type="GO" id="GO:0003676">
    <property type="term" value="F:nucleic acid binding"/>
    <property type="evidence" value="ECO:0007669"/>
    <property type="project" value="InterPro"/>
</dbReference>
<dbReference type="SUPFAM" id="SSF50249">
    <property type="entry name" value="Nucleic acid-binding proteins"/>
    <property type="match status" value="1"/>
</dbReference>
<evidence type="ECO:0000313" key="1">
    <source>
        <dbReference type="EMBL" id="MCH82068.1"/>
    </source>
</evidence>
<evidence type="ECO:0000313" key="2">
    <source>
        <dbReference type="Proteomes" id="UP000265520"/>
    </source>
</evidence>
<reference evidence="1 2" key="1">
    <citation type="journal article" date="2018" name="Front. Plant Sci.">
        <title>Red Clover (Trifolium pratense) and Zigzag Clover (T. medium) - A Picture of Genomic Similarities and Differences.</title>
        <authorList>
            <person name="Dluhosova J."/>
            <person name="Istvanek J."/>
            <person name="Nedelnik J."/>
            <person name="Repkova J."/>
        </authorList>
    </citation>
    <scope>NUCLEOTIDE SEQUENCE [LARGE SCALE GENOMIC DNA]</scope>
    <source>
        <strain evidence="2">cv. 10/8</strain>
        <tissue evidence="1">Leaf</tissue>
    </source>
</reference>
<dbReference type="PANTHER" id="PTHR12999">
    <property type="entry name" value="ZINC FINGER RAN-BINDING DOMAIN-CONTAINING PROTEIN 2 ZRANB2-RELATED"/>
    <property type="match status" value="1"/>
</dbReference>
<keyword evidence="1" id="KW-0648">Protein biosynthesis</keyword>
<dbReference type="SUPFAM" id="SSF54928">
    <property type="entry name" value="RNA-binding domain, RBD"/>
    <property type="match status" value="1"/>
</dbReference>
<feature type="non-terminal residue" evidence="1">
    <location>
        <position position="210"/>
    </location>
</feature>
<dbReference type="GO" id="GO:0003743">
    <property type="term" value="F:translation initiation factor activity"/>
    <property type="evidence" value="ECO:0007669"/>
    <property type="project" value="UniProtKB-KW"/>
</dbReference>
<gene>
    <name evidence="1" type="ORF">A2U01_0002864</name>
</gene>
<dbReference type="AlphaFoldDB" id="A0A392M5R8"/>
<name>A0A392M5R8_9FABA</name>